<dbReference type="AlphaFoldDB" id="A0A3P8AKD2"/>
<accession>A0A3P8AKD2</accession>
<proteinExistence type="predicted"/>
<name>A0A3P8AKD2_HAEPC</name>
<dbReference type="Proteomes" id="UP000268014">
    <property type="component" value="Unassembled WGS sequence"/>
</dbReference>
<keyword evidence="2" id="KW-1185">Reference proteome</keyword>
<evidence type="ECO:0000313" key="1">
    <source>
        <dbReference type="EMBL" id="VDO91793.1"/>
    </source>
</evidence>
<protein>
    <submittedName>
        <fullName evidence="1">Uncharacterized protein</fullName>
    </submittedName>
</protein>
<reference evidence="1 2" key="1">
    <citation type="submission" date="2018-11" db="EMBL/GenBank/DDBJ databases">
        <authorList>
            <consortium name="Pathogen Informatics"/>
        </authorList>
    </citation>
    <scope>NUCLEOTIDE SEQUENCE [LARGE SCALE GENOMIC DNA]</scope>
    <source>
        <strain evidence="1 2">MHpl1</strain>
    </source>
</reference>
<gene>
    <name evidence="1" type="ORF">HPLM_LOCUS21722</name>
</gene>
<dbReference type="EMBL" id="UZAF01023956">
    <property type="protein sequence ID" value="VDO91793.1"/>
    <property type="molecule type" value="Genomic_DNA"/>
</dbReference>
<evidence type="ECO:0000313" key="2">
    <source>
        <dbReference type="Proteomes" id="UP000268014"/>
    </source>
</evidence>
<sequence>MSKSLPSRFQQRTRLNRFFADALPMPSLTSTNGRGNLKRRFVRSCPKLTIGE</sequence>
<organism evidence="1 2">
    <name type="scientific">Haemonchus placei</name>
    <name type="common">Barber's pole worm</name>
    <dbReference type="NCBI Taxonomy" id="6290"/>
    <lineage>
        <taxon>Eukaryota</taxon>
        <taxon>Metazoa</taxon>
        <taxon>Ecdysozoa</taxon>
        <taxon>Nematoda</taxon>
        <taxon>Chromadorea</taxon>
        <taxon>Rhabditida</taxon>
        <taxon>Rhabditina</taxon>
        <taxon>Rhabditomorpha</taxon>
        <taxon>Strongyloidea</taxon>
        <taxon>Trichostrongylidae</taxon>
        <taxon>Haemonchus</taxon>
    </lineage>
</organism>